<keyword evidence="2" id="KW-1185">Reference proteome</keyword>
<evidence type="ECO:0000313" key="1">
    <source>
        <dbReference type="EMBL" id="AEM39356.1"/>
    </source>
</evidence>
<accession>G0EHK3</accession>
<name>G0EHK3_PYRF1</name>
<dbReference type="InParanoid" id="G0EHK3"/>
<dbReference type="Proteomes" id="UP000001037">
    <property type="component" value="Chromosome"/>
</dbReference>
<reference evidence="1 2" key="1">
    <citation type="journal article" date="2011" name="Stand. Genomic Sci.">
        <title>Complete genome sequence of the hyperthermophilic chemolithoautotroph Pyrolobus fumarii type strain (1A).</title>
        <authorList>
            <person name="Anderson I."/>
            <person name="Goker M."/>
            <person name="Nolan M."/>
            <person name="Lucas S."/>
            <person name="Hammon N."/>
            <person name="Deshpande S."/>
            <person name="Cheng J.F."/>
            <person name="Tapia R."/>
            <person name="Han C."/>
            <person name="Goodwin L."/>
            <person name="Pitluck S."/>
            <person name="Huntemann M."/>
            <person name="Liolios K."/>
            <person name="Ivanova N."/>
            <person name="Pagani I."/>
            <person name="Mavromatis K."/>
            <person name="Ovchinikova G."/>
            <person name="Pati A."/>
            <person name="Chen A."/>
            <person name="Palaniappan K."/>
            <person name="Land M."/>
            <person name="Hauser L."/>
            <person name="Brambilla E.M."/>
            <person name="Huber H."/>
            <person name="Yasawong M."/>
            <person name="Rohde M."/>
            <person name="Spring S."/>
            <person name="Abt B."/>
            <person name="Sikorski J."/>
            <person name="Wirth R."/>
            <person name="Detter J.C."/>
            <person name="Woyke T."/>
            <person name="Bristow J."/>
            <person name="Eisen J.A."/>
            <person name="Markowitz V."/>
            <person name="Hugenholtz P."/>
            <person name="Kyrpides N.C."/>
            <person name="Klenk H.P."/>
            <person name="Lapidus A."/>
        </authorList>
    </citation>
    <scope>NUCLEOTIDE SEQUENCE [LARGE SCALE GENOMIC DNA]</scope>
    <source>
        <strain evidence="2">DSM 11204 / 1A</strain>
    </source>
</reference>
<sequence>MGITRITWVECMPLEHLSEKGKTALEKAVELLLKHGVSDELEAYYLLVKHEKTLGYPVTYEFVIEALRIAEARRMAMYTARAEAKAAV</sequence>
<gene>
    <name evidence="1" type="ordered locus">Pyrfu_1498</name>
</gene>
<protein>
    <submittedName>
        <fullName evidence="1">Uncharacterized protein</fullName>
    </submittedName>
</protein>
<proteinExistence type="predicted"/>
<evidence type="ECO:0000313" key="2">
    <source>
        <dbReference type="Proteomes" id="UP000001037"/>
    </source>
</evidence>
<dbReference type="KEGG" id="pfm:Pyrfu_1498"/>
<dbReference type="HOGENOM" id="CLU_2461894_0_0_2"/>
<dbReference type="eggNOG" id="arCOG12311">
    <property type="taxonomic scope" value="Archaea"/>
</dbReference>
<organism evidence="1 2">
    <name type="scientific">Pyrolobus fumarii (strain DSM 11204 / 1A)</name>
    <dbReference type="NCBI Taxonomy" id="694429"/>
    <lineage>
        <taxon>Archaea</taxon>
        <taxon>Thermoproteota</taxon>
        <taxon>Thermoprotei</taxon>
        <taxon>Desulfurococcales</taxon>
        <taxon>Pyrodictiaceae</taxon>
        <taxon>Pyrolobus</taxon>
    </lineage>
</organism>
<dbReference type="STRING" id="694429.Pyrfu_1498"/>
<dbReference type="AlphaFoldDB" id="G0EHK3"/>
<dbReference type="EMBL" id="CP002838">
    <property type="protein sequence ID" value="AEM39356.1"/>
    <property type="molecule type" value="Genomic_DNA"/>
</dbReference>